<proteinExistence type="predicted"/>
<dbReference type="Proteomes" id="UP000001070">
    <property type="component" value="Unassembled WGS sequence"/>
</dbReference>
<dbReference type="EMBL" id="CH919965">
    <property type="protein sequence ID" value="EDV90294.1"/>
    <property type="molecule type" value="Genomic_DNA"/>
</dbReference>
<dbReference type="OMA" id="VQQIGDY"/>
<feature type="chain" id="PRO_5014298655" evidence="1">
    <location>
        <begin position="21"/>
        <end position="245"/>
    </location>
</feature>
<protein>
    <submittedName>
        <fullName evidence="3">GH18915</fullName>
    </submittedName>
    <submittedName>
        <fullName evidence="2">GH23393</fullName>
    </submittedName>
</protein>
<evidence type="ECO:0000313" key="2">
    <source>
        <dbReference type="EMBL" id="EDV90294.1"/>
    </source>
</evidence>
<reference evidence="3" key="3">
    <citation type="submission" date="2008-06" db="EMBL/GenBank/DDBJ databases">
        <authorList>
            <consortium name="FlyBase"/>
        </authorList>
    </citation>
    <scope>NUCLEOTIDE SEQUENCE</scope>
    <source>
        <strain evidence="3">TSC#15287-2541.00</strain>
    </source>
</reference>
<evidence type="ECO:0000256" key="1">
    <source>
        <dbReference type="SAM" id="SignalP"/>
    </source>
</evidence>
<feature type="signal peptide" evidence="1">
    <location>
        <begin position="1"/>
        <end position="20"/>
    </location>
</feature>
<reference evidence="3" key="2">
    <citation type="journal article" date="2008" name="Bioinformatics">
        <title>Assembly reconciliation.</title>
        <authorList>
            <person name="Zimin A.V."/>
            <person name="Smith D.R."/>
            <person name="Sutton G."/>
            <person name="Yorke J.A."/>
        </authorList>
    </citation>
    <scope>NUCLEOTIDE SEQUENCE</scope>
    <source>
        <strain evidence="3">TSC#15287-2541.00</strain>
    </source>
</reference>
<dbReference type="OrthoDB" id="8062986at2759"/>
<evidence type="ECO:0000313" key="3">
    <source>
        <dbReference type="EMBL" id="EDV92722.1"/>
    </source>
</evidence>
<name>B4JH31_DROGR</name>
<dbReference type="HOGENOM" id="CLU_1152807_0_0_1"/>
<dbReference type="KEGG" id="dgr:6571388"/>
<dbReference type="AlphaFoldDB" id="B4JH31"/>
<evidence type="ECO:0000313" key="4">
    <source>
        <dbReference type="Proteomes" id="UP000001070"/>
    </source>
</evidence>
<organism evidence="4">
    <name type="scientific">Drosophila grimshawi</name>
    <name type="common">Hawaiian fruit fly</name>
    <name type="synonym">Idiomyia grimshawi</name>
    <dbReference type="NCBI Taxonomy" id="7222"/>
    <lineage>
        <taxon>Eukaryota</taxon>
        <taxon>Metazoa</taxon>
        <taxon>Ecdysozoa</taxon>
        <taxon>Arthropoda</taxon>
        <taxon>Hexapoda</taxon>
        <taxon>Insecta</taxon>
        <taxon>Pterygota</taxon>
        <taxon>Neoptera</taxon>
        <taxon>Endopterygota</taxon>
        <taxon>Diptera</taxon>
        <taxon>Brachycera</taxon>
        <taxon>Muscomorpha</taxon>
        <taxon>Ephydroidea</taxon>
        <taxon>Drosophilidae</taxon>
        <taxon>Drosophila</taxon>
        <taxon>Hawaiian Drosophila</taxon>
    </lineage>
</organism>
<reference evidence="3 4" key="1">
    <citation type="journal article" date="2007" name="Nature">
        <title>Evolution of genes and genomes on the Drosophila phylogeny.</title>
        <authorList>
            <consortium name="Drosophila 12 Genomes Consortium"/>
            <person name="Clark A.G."/>
            <person name="Eisen M.B."/>
            <person name="Smith D.R."/>
            <person name="Bergman C.M."/>
            <person name="Oliver B."/>
            <person name="Markow T.A."/>
            <person name="Kaufman T.C."/>
            <person name="Kellis M."/>
            <person name="Gelbart W."/>
            <person name="Iyer V.N."/>
            <person name="Pollard D.A."/>
            <person name="Sackton T.B."/>
            <person name="Larracuente A.M."/>
            <person name="Singh N.D."/>
            <person name="Abad J.P."/>
            <person name="Abt D.N."/>
            <person name="Adryan B."/>
            <person name="Aguade M."/>
            <person name="Akashi H."/>
            <person name="Anderson W.W."/>
            <person name="Aquadro C.F."/>
            <person name="Ardell D.H."/>
            <person name="Arguello R."/>
            <person name="Artieri C.G."/>
            <person name="Barbash D.A."/>
            <person name="Barker D."/>
            <person name="Barsanti P."/>
            <person name="Batterham P."/>
            <person name="Batzoglou S."/>
            <person name="Begun D."/>
            <person name="Bhutkar A."/>
            <person name="Blanco E."/>
            <person name="Bosak S.A."/>
            <person name="Bradley R.K."/>
            <person name="Brand A.D."/>
            <person name="Brent M.R."/>
            <person name="Brooks A.N."/>
            <person name="Brown R.H."/>
            <person name="Butlin R.K."/>
            <person name="Caggese C."/>
            <person name="Calvi B.R."/>
            <person name="Bernardo de Carvalho A."/>
            <person name="Caspi A."/>
            <person name="Castrezana S."/>
            <person name="Celniker S.E."/>
            <person name="Chang J.L."/>
            <person name="Chapple C."/>
            <person name="Chatterji S."/>
            <person name="Chinwalla A."/>
            <person name="Civetta A."/>
            <person name="Clifton S.W."/>
            <person name="Comeron J.M."/>
            <person name="Costello J.C."/>
            <person name="Coyne J.A."/>
            <person name="Daub J."/>
            <person name="David R.G."/>
            <person name="Delcher A.L."/>
            <person name="Delehaunty K."/>
            <person name="Do C.B."/>
            <person name="Ebling H."/>
            <person name="Edwards K."/>
            <person name="Eickbush T."/>
            <person name="Evans J.D."/>
            <person name="Filipski A."/>
            <person name="Findeiss S."/>
            <person name="Freyhult E."/>
            <person name="Fulton L."/>
            <person name="Fulton R."/>
            <person name="Garcia A.C."/>
            <person name="Gardiner A."/>
            <person name="Garfield D.A."/>
            <person name="Garvin B.E."/>
            <person name="Gibson G."/>
            <person name="Gilbert D."/>
            <person name="Gnerre S."/>
            <person name="Godfrey J."/>
            <person name="Good R."/>
            <person name="Gotea V."/>
            <person name="Gravely B."/>
            <person name="Greenberg A.J."/>
            <person name="Griffiths-Jones S."/>
            <person name="Gross S."/>
            <person name="Guigo R."/>
            <person name="Gustafson E.A."/>
            <person name="Haerty W."/>
            <person name="Hahn M.W."/>
            <person name="Halligan D.L."/>
            <person name="Halpern A.L."/>
            <person name="Halter G.M."/>
            <person name="Han M.V."/>
            <person name="Heger A."/>
            <person name="Hillier L."/>
            <person name="Hinrichs A.S."/>
            <person name="Holmes I."/>
            <person name="Hoskins R.A."/>
            <person name="Hubisz M.J."/>
            <person name="Hultmark D."/>
            <person name="Huntley M.A."/>
            <person name="Jaffe D.B."/>
            <person name="Jagadeeshan S."/>
            <person name="Jeck W.R."/>
            <person name="Johnson J."/>
            <person name="Jones C.D."/>
            <person name="Jordan W.C."/>
            <person name="Karpen G.H."/>
            <person name="Kataoka E."/>
            <person name="Keightley P.D."/>
            <person name="Kheradpour P."/>
            <person name="Kirkness E.F."/>
            <person name="Koerich L.B."/>
            <person name="Kristiansen K."/>
            <person name="Kudrna D."/>
            <person name="Kulathinal R.J."/>
            <person name="Kumar S."/>
            <person name="Kwok R."/>
            <person name="Lander E."/>
            <person name="Langley C.H."/>
            <person name="Lapoint R."/>
            <person name="Lazzaro B.P."/>
            <person name="Lee S.J."/>
            <person name="Levesque L."/>
            <person name="Li R."/>
            <person name="Lin C.F."/>
            <person name="Lin M.F."/>
            <person name="Lindblad-Toh K."/>
            <person name="Llopart A."/>
            <person name="Long M."/>
            <person name="Low L."/>
            <person name="Lozovsky E."/>
            <person name="Lu J."/>
            <person name="Luo M."/>
            <person name="Machado C.A."/>
            <person name="Makalowski W."/>
            <person name="Marzo M."/>
            <person name="Matsuda M."/>
            <person name="Matzkin L."/>
            <person name="McAllister B."/>
            <person name="McBride C.S."/>
            <person name="McKernan B."/>
            <person name="McKernan K."/>
            <person name="Mendez-Lago M."/>
            <person name="Minx P."/>
            <person name="Mollenhauer M.U."/>
            <person name="Montooth K."/>
            <person name="Mount S.M."/>
            <person name="Mu X."/>
            <person name="Myers E."/>
            <person name="Negre B."/>
            <person name="Newfeld S."/>
            <person name="Nielsen R."/>
            <person name="Noor M.A."/>
            <person name="O'Grady P."/>
            <person name="Pachter L."/>
            <person name="Papaceit M."/>
            <person name="Parisi M.J."/>
            <person name="Parisi M."/>
            <person name="Parts L."/>
            <person name="Pedersen J.S."/>
            <person name="Pesole G."/>
            <person name="Phillippy A.M."/>
            <person name="Ponting C.P."/>
            <person name="Pop M."/>
            <person name="Porcelli D."/>
            <person name="Powell J.R."/>
            <person name="Prohaska S."/>
            <person name="Pruitt K."/>
            <person name="Puig M."/>
            <person name="Quesneville H."/>
            <person name="Ram K.R."/>
            <person name="Rand D."/>
            <person name="Rasmussen M.D."/>
            <person name="Reed L.K."/>
            <person name="Reenan R."/>
            <person name="Reily A."/>
            <person name="Remington K.A."/>
            <person name="Rieger T.T."/>
            <person name="Ritchie M.G."/>
            <person name="Robin C."/>
            <person name="Rogers Y.H."/>
            <person name="Rohde C."/>
            <person name="Rozas J."/>
            <person name="Rubenfield M.J."/>
            <person name="Ruiz A."/>
            <person name="Russo S."/>
            <person name="Salzberg S.L."/>
            <person name="Sanchez-Gracia A."/>
            <person name="Saranga D.J."/>
            <person name="Sato H."/>
            <person name="Schaeffer S.W."/>
            <person name="Schatz M.C."/>
            <person name="Schlenke T."/>
            <person name="Schwartz R."/>
            <person name="Segarra C."/>
            <person name="Singh R.S."/>
            <person name="Sirot L."/>
            <person name="Sirota M."/>
            <person name="Sisneros N.B."/>
            <person name="Smith C.D."/>
            <person name="Smith T.F."/>
            <person name="Spieth J."/>
            <person name="Stage D.E."/>
            <person name="Stark A."/>
            <person name="Stephan W."/>
            <person name="Strausberg R.L."/>
            <person name="Strempel S."/>
            <person name="Sturgill D."/>
            <person name="Sutton G."/>
            <person name="Sutton G.G."/>
            <person name="Tao W."/>
            <person name="Teichmann S."/>
            <person name="Tobari Y.N."/>
            <person name="Tomimura Y."/>
            <person name="Tsolas J.M."/>
            <person name="Valente V.L."/>
            <person name="Venter E."/>
            <person name="Venter J.C."/>
            <person name="Vicario S."/>
            <person name="Vieira F.G."/>
            <person name="Vilella A.J."/>
            <person name="Villasante A."/>
            <person name="Walenz B."/>
            <person name="Wang J."/>
            <person name="Wasserman M."/>
            <person name="Watts T."/>
            <person name="Wilson D."/>
            <person name="Wilson R.K."/>
            <person name="Wing R.A."/>
            <person name="Wolfner M.F."/>
            <person name="Wong A."/>
            <person name="Wong G.K."/>
            <person name="Wu C.I."/>
            <person name="Wu G."/>
            <person name="Yamamoto D."/>
            <person name="Yang H.P."/>
            <person name="Yang S.P."/>
            <person name="Yorke J.A."/>
            <person name="Yoshida K."/>
            <person name="Zdobnov E."/>
            <person name="Zhang P."/>
            <person name="Zhang Y."/>
            <person name="Zimin A.V."/>
            <person name="Baldwin J."/>
            <person name="Abdouelleil A."/>
            <person name="Abdulkadir J."/>
            <person name="Abebe A."/>
            <person name="Abera B."/>
            <person name="Abreu J."/>
            <person name="Acer S.C."/>
            <person name="Aftuck L."/>
            <person name="Alexander A."/>
            <person name="An P."/>
            <person name="Anderson E."/>
            <person name="Anderson S."/>
            <person name="Arachi H."/>
            <person name="Azer M."/>
            <person name="Bachantsang P."/>
            <person name="Barry A."/>
            <person name="Bayul T."/>
            <person name="Berlin A."/>
            <person name="Bessette D."/>
            <person name="Bloom T."/>
            <person name="Blye J."/>
            <person name="Boguslavskiy L."/>
            <person name="Bonnet C."/>
            <person name="Boukhgalter B."/>
            <person name="Bourzgui I."/>
            <person name="Brown A."/>
            <person name="Cahill P."/>
            <person name="Channer S."/>
            <person name="Cheshatsang Y."/>
            <person name="Chuda L."/>
            <person name="Citroen M."/>
            <person name="Collymore A."/>
            <person name="Cooke P."/>
            <person name="Costello M."/>
            <person name="D'Aco K."/>
            <person name="Daza R."/>
            <person name="De Haan G."/>
            <person name="DeGray S."/>
            <person name="DeMaso C."/>
            <person name="Dhargay N."/>
            <person name="Dooley K."/>
            <person name="Dooley E."/>
            <person name="Doricent M."/>
            <person name="Dorje P."/>
            <person name="Dorjee K."/>
            <person name="Dupes A."/>
            <person name="Elong R."/>
            <person name="Falk J."/>
            <person name="Farina A."/>
            <person name="Faro S."/>
            <person name="Ferguson D."/>
            <person name="Fisher S."/>
            <person name="Foley C.D."/>
            <person name="Franke A."/>
            <person name="Friedrich D."/>
            <person name="Gadbois L."/>
            <person name="Gearin G."/>
            <person name="Gearin C.R."/>
            <person name="Giannoukos G."/>
            <person name="Goode T."/>
            <person name="Graham J."/>
            <person name="Grandbois E."/>
            <person name="Grewal S."/>
            <person name="Gyaltsen K."/>
            <person name="Hafez N."/>
            <person name="Hagos B."/>
            <person name="Hall J."/>
            <person name="Henson C."/>
            <person name="Hollinger A."/>
            <person name="Honan T."/>
            <person name="Huard M.D."/>
            <person name="Hughes L."/>
            <person name="Hurhula B."/>
            <person name="Husby M.E."/>
            <person name="Kamat A."/>
            <person name="Kanga B."/>
            <person name="Kashin S."/>
            <person name="Khazanovich D."/>
            <person name="Kisner P."/>
            <person name="Lance K."/>
            <person name="Lara M."/>
            <person name="Lee W."/>
            <person name="Lennon N."/>
            <person name="Letendre F."/>
            <person name="LeVine R."/>
            <person name="Lipovsky A."/>
            <person name="Liu X."/>
            <person name="Liu J."/>
            <person name="Liu S."/>
            <person name="Lokyitsang T."/>
            <person name="Lokyitsang Y."/>
            <person name="Lubonja R."/>
            <person name="Lui A."/>
            <person name="MacDonald P."/>
            <person name="Magnisalis V."/>
            <person name="Maru K."/>
            <person name="Matthews C."/>
            <person name="McCusker W."/>
            <person name="McDonough S."/>
            <person name="Mehta T."/>
            <person name="Meldrim J."/>
            <person name="Meneus L."/>
            <person name="Mihai O."/>
            <person name="Mihalev A."/>
            <person name="Mihova T."/>
            <person name="Mittelman R."/>
            <person name="Mlenga V."/>
            <person name="Montmayeur A."/>
            <person name="Mulrain L."/>
            <person name="Navidi A."/>
            <person name="Naylor J."/>
            <person name="Negash T."/>
            <person name="Nguyen T."/>
            <person name="Nguyen N."/>
            <person name="Nicol R."/>
            <person name="Norbu C."/>
            <person name="Norbu N."/>
            <person name="Novod N."/>
            <person name="O'Neill B."/>
            <person name="Osman S."/>
            <person name="Markiewicz E."/>
            <person name="Oyono O.L."/>
            <person name="Patti C."/>
            <person name="Phunkhang P."/>
            <person name="Pierre F."/>
            <person name="Priest M."/>
            <person name="Raghuraman S."/>
            <person name="Rege F."/>
            <person name="Reyes R."/>
            <person name="Rise C."/>
            <person name="Rogov P."/>
            <person name="Ross K."/>
            <person name="Ryan E."/>
            <person name="Settipalli S."/>
            <person name="Shea T."/>
            <person name="Sherpa N."/>
            <person name="Shi L."/>
            <person name="Shih D."/>
            <person name="Sparrow T."/>
            <person name="Spaulding J."/>
            <person name="Stalker J."/>
            <person name="Stange-Thomann N."/>
            <person name="Stavropoulos S."/>
            <person name="Stone C."/>
            <person name="Strader C."/>
            <person name="Tesfaye S."/>
            <person name="Thomson T."/>
            <person name="Thoulutsang Y."/>
            <person name="Thoulutsang D."/>
            <person name="Topham K."/>
            <person name="Topping I."/>
            <person name="Tsamla T."/>
            <person name="Vassiliev H."/>
            <person name="Vo A."/>
            <person name="Wangchuk T."/>
            <person name="Wangdi T."/>
            <person name="Weiand M."/>
            <person name="Wilkinson J."/>
            <person name="Wilson A."/>
            <person name="Yadav S."/>
            <person name="Young G."/>
            <person name="Yu Q."/>
            <person name="Zembek L."/>
            <person name="Zhong D."/>
            <person name="Zimmer A."/>
            <person name="Zwirko Z."/>
            <person name="Jaffe D.B."/>
            <person name="Alvarez P."/>
            <person name="Brockman W."/>
            <person name="Butler J."/>
            <person name="Chin C."/>
            <person name="Gnerre S."/>
            <person name="Grabherr M."/>
            <person name="Kleber M."/>
            <person name="Mauceli E."/>
            <person name="MacCallum I."/>
        </authorList>
    </citation>
    <scope>NUCLEOTIDE SEQUENCE [LARGE SCALE GENOMIC DNA]</scope>
    <source>
        <strain evidence="3">TSC#15287-2541.00</strain>
        <strain evidence="4">Tucson 15287-2541.00</strain>
    </source>
</reference>
<sequence>MNRATGILSILLLTWAQAQAETLSTTETYSETETETTEYEPISMVVNQLSNMAVDVSDRTSTQLQANIEQALANVMDNVEAVTTNAMADISIAIDDTNHLLLGNPSCNPAWNMQEFTLNVTEQLGACTLKLSNTIETYRRDGQQVLANVQSFVQQMAQLPMLCSSQLMGAALAPLGANYGDNNNCFLRGMTTINQGLAQAMHSGSLLLVNTRRLPQDQMAEAQRCSDAVAAKVIEYLSVQRANCS</sequence>
<dbReference type="GeneID" id="6571388"/>
<dbReference type="EMBL" id="CH916369">
    <property type="protein sequence ID" value="EDV92722.1"/>
    <property type="molecule type" value="Genomic_DNA"/>
</dbReference>
<dbReference type="InParanoid" id="B4JH31"/>
<keyword evidence="4" id="KW-1185">Reference proteome</keyword>
<gene>
    <name evidence="3" type="primary">Dgri\GH18915</name>
    <name evidence="2" type="synonym">Dgri\GH23393</name>
    <name evidence="3" type="ORF">Dgri_GH18915</name>
    <name evidence="2" type="ORF">Dgri_GH23393</name>
    <name evidence="3" type="ORF">GH18915</name>
    <name evidence="3" type="ORF">GH23393</name>
</gene>
<accession>B4JH31</accession>
<keyword evidence="1" id="KW-0732">Signal</keyword>
<dbReference type="eggNOG" id="ENOG502T8I9">
    <property type="taxonomic scope" value="Eukaryota"/>
</dbReference>